<comment type="caution">
    <text evidence="2">The sequence shown here is derived from an EMBL/GenBank/DDBJ whole genome shotgun (WGS) entry which is preliminary data.</text>
</comment>
<reference evidence="2 3" key="1">
    <citation type="submission" date="2021-08" db="EMBL/GenBank/DDBJ databases">
        <title>Draft Genome Sequence of Phanerochaete sordida strain YK-624.</title>
        <authorList>
            <person name="Mori T."/>
            <person name="Dohra H."/>
            <person name="Suzuki T."/>
            <person name="Kawagishi H."/>
            <person name="Hirai H."/>
        </authorList>
    </citation>
    <scope>NUCLEOTIDE SEQUENCE [LARGE SCALE GENOMIC DNA]</scope>
    <source>
        <strain evidence="2 3">YK-624</strain>
    </source>
</reference>
<keyword evidence="3" id="KW-1185">Reference proteome</keyword>
<protein>
    <recommendedName>
        <fullName evidence="4">Malate dehydrogenase</fullName>
    </recommendedName>
</protein>
<accession>A0A9P3LDI7</accession>
<dbReference type="Proteomes" id="UP000703269">
    <property type="component" value="Unassembled WGS sequence"/>
</dbReference>
<feature type="chain" id="PRO_5040319295" description="Malate dehydrogenase" evidence="1">
    <location>
        <begin position="20"/>
        <end position="259"/>
    </location>
</feature>
<dbReference type="Pfam" id="PF11937">
    <property type="entry name" value="DUF3455"/>
    <property type="match status" value="1"/>
</dbReference>
<keyword evidence="1" id="KW-0732">Signal</keyword>
<gene>
    <name evidence="2" type="ORF">PsYK624_065340</name>
</gene>
<dbReference type="EMBL" id="BPQB01000016">
    <property type="protein sequence ID" value="GJE90403.1"/>
    <property type="molecule type" value="Genomic_DNA"/>
</dbReference>
<dbReference type="PANTHER" id="PTHR35567:SF1">
    <property type="entry name" value="CONSERVED FUNGAL PROTEIN (AFU_ORTHOLOGUE AFUA_1G14230)"/>
    <property type="match status" value="1"/>
</dbReference>
<feature type="signal peptide" evidence="1">
    <location>
        <begin position="1"/>
        <end position="19"/>
    </location>
</feature>
<name>A0A9P3LDI7_9APHY</name>
<evidence type="ECO:0008006" key="4">
    <source>
        <dbReference type="Google" id="ProtNLM"/>
    </source>
</evidence>
<dbReference type="OrthoDB" id="1859733at2759"/>
<organism evidence="2 3">
    <name type="scientific">Phanerochaete sordida</name>
    <dbReference type="NCBI Taxonomy" id="48140"/>
    <lineage>
        <taxon>Eukaryota</taxon>
        <taxon>Fungi</taxon>
        <taxon>Dikarya</taxon>
        <taxon>Basidiomycota</taxon>
        <taxon>Agaricomycotina</taxon>
        <taxon>Agaricomycetes</taxon>
        <taxon>Polyporales</taxon>
        <taxon>Phanerochaetaceae</taxon>
        <taxon>Phanerochaete</taxon>
    </lineage>
</organism>
<evidence type="ECO:0000256" key="1">
    <source>
        <dbReference type="SAM" id="SignalP"/>
    </source>
</evidence>
<sequence length="259" mass="27993">MYSFVKLFSALALLALARAFPSAPIRRDTGLGSMCSTKNFDLSKSVPADIYSALPKPNTSAPTFVALSVGVQNYTCGDAGTWTPIGAITYLYDISCIPQEEHANFTTMVSEMWAGSPRTYTADDIVAGTVASGSAAALGLHFWVTDPNNVTSGKIFGKWDFARSRESVEKNIENTYVVCSETGAQPDPINPAINSPWLAEPVLYVDGKKDGLLADQVYRFNSNGGQAPNTTCRPGYDFLQAKSTLNFWLYGGVYADTIF</sequence>
<proteinExistence type="predicted"/>
<evidence type="ECO:0000313" key="2">
    <source>
        <dbReference type="EMBL" id="GJE90403.1"/>
    </source>
</evidence>
<dbReference type="PANTHER" id="PTHR35567">
    <property type="entry name" value="MALATE DEHYDROGENASE (AFU_ORTHOLOGUE AFUA_2G13800)"/>
    <property type="match status" value="1"/>
</dbReference>
<dbReference type="AlphaFoldDB" id="A0A9P3LDI7"/>
<dbReference type="InterPro" id="IPR021851">
    <property type="entry name" value="DUF3455"/>
</dbReference>
<evidence type="ECO:0000313" key="3">
    <source>
        <dbReference type="Proteomes" id="UP000703269"/>
    </source>
</evidence>